<proteinExistence type="predicted"/>
<dbReference type="Proteomes" id="UP001381693">
    <property type="component" value="Unassembled WGS sequence"/>
</dbReference>
<name>A0AAN8XGV8_HALRR</name>
<dbReference type="GO" id="GO:0002116">
    <property type="term" value="C:semaphorin receptor complex"/>
    <property type="evidence" value="ECO:0007669"/>
    <property type="project" value="TreeGrafter"/>
</dbReference>
<dbReference type="GO" id="GO:0005886">
    <property type="term" value="C:plasma membrane"/>
    <property type="evidence" value="ECO:0007669"/>
    <property type="project" value="TreeGrafter"/>
</dbReference>
<dbReference type="PROSITE" id="PS50835">
    <property type="entry name" value="IG_LIKE"/>
    <property type="match status" value="1"/>
</dbReference>
<evidence type="ECO:0000313" key="3">
    <source>
        <dbReference type="EMBL" id="KAK7083147.1"/>
    </source>
</evidence>
<reference evidence="3 4" key="1">
    <citation type="submission" date="2023-11" db="EMBL/GenBank/DDBJ databases">
        <title>Halocaridina rubra genome assembly.</title>
        <authorList>
            <person name="Smith C."/>
        </authorList>
    </citation>
    <scope>NUCLEOTIDE SEQUENCE [LARGE SCALE GENOMIC DNA]</scope>
    <source>
        <strain evidence="3">EP-1</strain>
        <tissue evidence="3">Whole</tissue>
    </source>
</reference>
<dbReference type="AlphaFoldDB" id="A0AAN8XGV8"/>
<dbReference type="Gene3D" id="3.30.1680.10">
    <property type="entry name" value="ligand-binding face of the semaphorins, domain 2"/>
    <property type="match status" value="1"/>
</dbReference>
<feature type="domain" description="Ig-like" evidence="2">
    <location>
        <begin position="185"/>
        <end position="294"/>
    </location>
</feature>
<dbReference type="InterPro" id="IPR036179">
    <property type="entry name" value="Ig-like_dom_sf"/>
</dbReference>
<dbReference type="Gene3D" id="2.60.40.10">
    <property type="entry name" value="Immunoglobulins"/>
    <property type="match status" value="2"/>
</dbReference>
<dbReference type="InterPro" id="IPR003599">
    <property type="entry name" value="Ig_sub"/>
</dbReference>
<dbReference type="GO" id="GO:0030334">
    <property type="term" value="P:regulation of cell migration"/>
    <property type="evidence" value="ECO:0007669"/>
    <property type="project" value="TreeGrafter"/>
</dbReference>
<evidence type="ECO:0000259" key="2">
    <source>
        <dbReference type="PROSITE" id="PS50835"/>
    </source>
</evidence>
<keyword evidence="4" id="KW-1185">Reference proteome</keyword>
<dbReference type="SMART" id="SM00423">
    <property type="entry name" value="PSI"/>
    <property type="match status" value="1"/>
</dbReference>
<dbReference type="InterPro" id="IPR013783">
    <property type="entry name" value="Ig-like_fold"/>
</dbReference>
<dbReference type="Pfam" id="PF18020">
    <property type="entry name" value="TIG_2"/>
    <property type="match status" value="1"/>
</dbReference>
<dbReference type="SUPFAM" id="SSF48726">
    <property type="entry name" value="Immunoglobulin"/>
    <property type="match status" value="1"/>
</dbReference>
<sequence>MYIGYDLLQEWYERNRAGQESCPHITKDPTMILVHNGEEMSIDVSSNNVWNEAAFSSADFKCQFTVEGEISSVRAQHWYDNIQCDLYTFSYNSTSPKVYVPLNIVWGESKLIDNPNKIHVTIYECHLLAENCKACQELPRDFRCGWCEATENCEFQGKCPSPSWTKPGETCKDVISGEKLLIHEPQKKEFHVQPSDKVVLPCKVSPYFDVNANYWERTHNIKWMRLIDEDVETITNNDFVDVSAYDRHRYTLDTRNSSELEGMVHYDLVIFPLQPGDVGMFQCSVSNKENVTASQTILLALSEPPNY</sequence>
<dbReference type="InterPro" id="IPR016201">
    <property type="entry name" value="PSI"/>
</dbReference>
<comment type="caution">
    <text evidence="3">The sequence shown here is derived from an EMBL/GenBank/DDBJ whole genome shotgun (WGS) entry which is preliminary data.</text>
</comment>
<dbReference type="GO" id="GO:0017154">
    <property type="term" value="F:semaphorin receptor activity"/>
    <property type="evidence" value="ECO:0007669"/>
    <property type="project" value="InterPro"/>
</dbReference>
<dbReference type="InterPro" id="IPR007110">
    <property type="entry name" value="Ig-like_dom"/>
</dbReference>
<evidence type="ECO:0000313" key="4">
    <source>
        <dbReference type="Proteomes" id="UP001381693"/>
    </source>
</evidence>
<organism evidence="3 4">
    <name type="scientific">Halocaridina rubra</name>
    <name type="common">Hawaiian red shrimp</name>
    <dbReference type="NCBI Taxonomy" id="373956"/>
    <lineage>
        <taxon>Eukaryota</taxon>
        <taxon>Metazoa</taxon>
        <taxon>Ecdysozoa</taxon>
        <taxon>Arthropoda</taxon>
        <taxon>Crustacea</taxon>
        <taxon>Multicrustacea</taxon>
        <taxon>Malacostraca</taxon>
        <taxon>Eumalacostraca</taxon>
        <taxon>Eucarida</taxon>
        <taxon>Decapoda</taxon>
        <taxon>Pleocyemata</taxon>
        <taxon>Caridea</taxon>
        <taxon>Atyoidea</taxon>
        <taxon>Atyidae</taxon>
        <taxon>Halocaridina</taxon>
    </lineage>
</organism>
<evidence type="ECO:0000256" key="1">
    <source>
        <dbReference type="ARBA" id="ARBA00023180"/>
    </source>
</evidence>
<dbReference type="InterPro" id="IPR041362">
    <property type="entry name" value="TIG2_plexin"/>
</dbReference>
<gene>
    <name evidence="3" type="ORF">SK128_019877</name>
</gene>
<dbReference type="PANTHER" id="PTHR22625">
    <property type="entry name" value="PLEXIN"/>
    <property type="match status" value="1"/>
</dbReference>
<feature type="non-terminal residue" evidence="3">
    <location>
        <position position="307"/>
    </location>
</feature>
<dbReference type="EMBL" id="JAXCGZ010003798">
    <property type="protein sequence ID" value="KAK7083147.1"/>
    <property type="molecule type" value="Genomic_DNA"/>
</dbReference>
<dbReference type="InterPro" id="IPR031148">
    <property type="entry name" value="Plexin"/>
</dbReference>
<protein>
    <recommendedName>
        <fullName evidence="2">Ig-like domain-containing protein</fullName>
    </recommendedName>
</protein>
<keyword evidence="1" id="KW-0325">Glycoprotein</keyword>
<dbReference type="PANTHER" id="PTHR22625:SF70">
    <property type="entry name" value="PLEXIN A, ISOFORM A"/>
    <property type="match status" value="1"/>
</dbReference>
<dbReference type="SMART" id="SM00409">
    <property type="entry name" value="IG"/>
    <property type="match status" value="1"/>
</dbReference>
<accession>A0AAN8XGV8</accession>